<feature type="region of interest" description="Disordered" evidence="1">
    <location>
        <begin position="30"/>
        <end position="58"/>
    </location>
</feature>
<proteinExistence type="predicted"/>
<organism evidence="3 4">
    <name type="scientific">Tritrichomonas foetus</name>
    <dbReference type="NCBI Taxonomy" id="1144522"/>
    <lineage>
        <taxon>Eukaryota</taxon>
        <taxon>Metamonada</taxon>
        <taxon>Parabasalia</taxon>
        <taxon>Tritrichomonadida</taxon>
        <taxon>Tritrichomonadidae</taxon>
        <taxon>Tritrichomonas</taxon>
    </lineage>
</organism>
<keyword evidence="4" id="KW-1185">Reference proteome</keyword>
<reference evidence="3" key="1">
    <citation type="submission" date="2016-10" db="EMBL/GenBank/DDBJ databases">
        <authorList>
            <person name="Benchimol M."/>
            <person name="Almeida L.G."/>
            <person name="Vasconcelos A.T."/>
            <person name="Perreira-Neves A."/>
            <person name="Rosa I.A."/>
            <person name="Tasca T."/>
            <person name="Bogo M.R."/>
            <person name="de Souza W."/>
        </authorList>
    </citation>
    <scope>NUCLEOTIDE SEQUENCE [LARGE SCALE GENOMIC DNA]</scope>
    <source>
        <strain evidence="3">K</strain>
    </source>
</reference>
<evidence type="ECO:0000313" key="4">
    <source>
        <dbReference type="Proteomes" id="UP000179807"/>
    </source>
</evidence>
<keyword evidence="2" id="KW-0472">Membrane</keyword>
<keyword evidence="2" id="KW-0812">Transmembrane</keyword>
<feature type="region of interest" description="Disordered" evidence="1">
    <location>
        <begin position="98"/>
        <end position="166"/>
    </location>
</feature>
<gene>
    <name evidence="3" type="ORF">TRFO_04065</name>
</gene>
<dbReference type="RefSeq" id="XP_068364245.1">
    <property type="nucleotide sequence ID" value="XM_068491661.1"/>
</dbReference>
<name>A0A1J4KNW2_9EUKA</name>
<dbReference type="EMBL" id="MLAK01000594">
    <property type="protein sequence ID" value="OHT11109.1"/>
    <property type="molecule type" value="Genomic_DNA"/>
</dbReference>
<dbReference type="VEuPathDB" id="TrichDB:TRFO_04065"/>
<comment type="caution">
    <text evidence="3">The sequence shown here is derived from an EMBL/GenBank/DDBJ whole genome shotgun (WGS) entry which is preliminary data.</text>
</comment>
<sequence length="166" mass="18785">MLLEFALSASILLLVIIPILIFNCTEHSVSEEPKKKPHTRQKQRAPPSPRKPVGQIFQNDLEEISENVAFHVIENKEENNEKPFDALYDIPDELPEGFRTTKNVLPKVEKDPEAPPKNDDHDDEKVPTSSSSSSSSDRRKNNQDTASYSTGYSDYSYSSYSGYSYT</sequence>
<evidence type="ECO:0000256" key="2">
    <source>
        <dbReference type="SAM" id="Phobius"/>
    </source>
</evidence>
<dbReference type="AlphaFoldDB" id="A0A1J4KNW2"/>
<dbReference type="Proteomes" id="UP000179807">
    <property type="component" value="Unassembled WGS sequence"/>
</dbReference>
<feature type="compositionally biased region" description="Basic and acidic residues" evidence="1">
    <location>
        <begin position="107"/>
        <end position="126"/>
    </location>
</feature>
<feature type="compositionally biased region" description="Low complexity" evidence="1">
    <location>
        <begin position="147"/>
        <end position="166"/>
    </location>
</feature>
<feature type="transmembrane region" description="Helical" evidence="2">
    <location>
        <begin position="6"/>
        <end position="25"/>
    </location>
</feature>
<protein>
    <submittedName>
        <fullName evidence="3">Uncharacterized protein</fullName>
    </submittedName>
</protein>
<dbReference type="GeneID" id="94826365"/>
<accession>A0A1J4KNW2</accession>
<evidence type="ECO:0000256" key="1">
    <source>
        <dbReference type="SAM" id="MobiDB-lite"/>
    </source>
</evidence>
<keyword evidence="2" id="KW-1133">Transmembrane helix</keyword>
<evidence type="ECO:0000313" key="3">
    <source>
        <dbReference type="EMBL" id="OHT11109.1"/>
    </source>
</evidence>